<evidence type="ECO:0000256" key="1">
    <source>
        <dbReference type="SAM" id="MobiDB-lite"/>
    </source>
</evidence>
<evidence type="ECO:0000313" key="3">
    <source>
        <dbReference type="Proteomes" id="UP000019116"/>
    </source>
</evidence>
<name>A0A3B6EBV6_WHEAT</name>
<dbReference type="AlphaFoldDB" id="A0A3B6EBV6"/>
<sequence length="112" mass="12195">MATATGQSRRRCTDSRPSSPSTRPGTKPTKKAHRKPSTPPTCKTRLAARRRRGILRGTARSASKLATATTHRAPTKLRLITGSGSTPPWITTTTQPLPLLSRGTRWLVVRIS</sequence>
<dbReference type="Gramene" id="TraesCLE_scaffold_005171_01G000300.1">
    <property type="protein sequence ID" value="TraesCLE_scaffold_005171_01G000300.1"/>
    <property type="gene ID" value="TraesCLE_scaffold_005171_01G000300"/>
</dbReference>
<feature type="compositionally biased region" description="Low complexity" evidence="1">
    <location>
        <begin position="15"/>
        <end position="27"/>
    </location>
</feature>
<proteinExistence type="predicted"/>
<keyword evidence="3" id="KW-1185">Reference proteome</keyword>
<dbReference type="Gramene" id="TraesCAD_scaffold_037194_01G000200.1">
    <property type="protein sequence ID" value="TraesCAD_scaffold_037194_01G000200.1"/>
    <property type="gene ID" value="TraesCAD_scaffold_037194_01G000200"/>
</dbReference>
<protein>
    <submittedName>
        <fullName evidence="2">Uncharacterized protein</fullName>
    </submittedName>
</protein>
<feature type="region of interest" description="Disordered" evidence="1">
    <location>
        <begin position="1"/>
        <end position="46"/>
    </location>
</feature>
<dbReference type="Gramene" id="TraesCS3A03G0105300.1">
    <property type="protein sequence ID" value="TraesCS3A03G0105300.1.CDS1"/>
    <property type="gene ID" value="TraesCS3A03G0105300"/>
</dbReference>
<reference evidence="2" key="2">
    <citation type="submission" date="2018-10" db="UniProtKB">
        <authorList>
            <consortium name="EnsemblPlants"/>
        </authorList>
    </citation>
    <scope>IDENTIFICATION</scope>
</reference>
<organism evidence="2">
    <name type="scientific">Triticum aestivum</name>
    <name type="common">Wheat</name>
    <dbReference type="NCBI Taxonomy" id="4565"/>
    <lineage>
        <taxon>Eukaryota</taxon>
        <taxon>Viridiplantae</taxon>
        <taxon>Streptophyta</taxon>
        <taxon>Embryophyta</taxon>
        <taxon>Tracheophyta</taxon>
        <taxon>Spermatophyta</taxon>
        <taxon>Magnoliopsida</taxon>
        <taxon>Liliopsida</taxon>
        <taxon>Poales</taxon>
        <taxon>Poaceae</taxon>
        <taxon>BOP clade</taxon>
        <taxon>Pooideae</taxon>
        <taxon>Triticodae</taxon>
        <taxon>Triticeae</taxon>
        <taxon>Triticinae</taxon>
        <taxon>Triticum</taxon>
    </lineage>
</organism>
<reference evidence="2" key="1">
    <citation type="submission" date="2018-08" db="EMBL/GenBank/DDBJ databases">
        <authorList>
            <person name="Rossello M."/>
        </authorList>
    </citation>
    <scope>NUCLEOTIDE SEQUENCE [LARGE SCALE GENOMIC DNA]</scope>
    <source>
        <strain evidence="2">cv. Chinese Spring</strain>
    </source>
</reference>
<dbReference type="Gramene" id="TraesCS3A02G052200.1">
    <property type="protein sequence ID" value="TraesCS3A02G052200.1.cds1"/>
    <property type="gene ID" value="TraesCS3A02G052200"/>
</dbReference>
<dbReference type="Proteomes" id="UP000019116">
    <property type="component" value="Chromosome 3A"/>
</dbReference>
<evidence type="ECO:0000313" key="2">
    <source>
        <dbReference type="EnsemblPlants" id="TraesCS3A02G052200.1.cds1"/>
    </source>
</evidence>
<dbReference type="Gramene" id="TraesWEE_scaffold_062748_01G000100.1">
    <property type="protein sequence ID" value="TraesWEE_scaffold_062748_01G000100.1"/>
    <property type="gene ID" value="TraesWEE_scaffold_062748_01G000100"/>
</dbReference>
<dbReference type="EnsemblPlants" id="TraesCS3A02G052200.1">
    <property type="protein sequence ID" value="TraesCS3A02G052200.1.cds1"/>
    <property type="gene ID" value="TraesCS3A02G052200"/>
</dbReference>
<accession>A0A3B6EBV6</accession>